<dbReference type="EMBL" id="CATNWA010004076">
    <property type="protein sequence ID" value="CAI9547023.1"/>
    <property type="molecule type" value="Genomic_DNA"/>
</dbReference>
<sequence length="77" mass="8649">METHSMKLSTHCCWAHLKATPSLEVFSYCLCRQLATSAHCALQHALTPPCHVTWPTTWWLSGCCSQLLPLCYNPTNS</sequence>
<evidence type="ECO:0000313" key="1">
    <source>
        <dbReference type="EMBL" id="CAI9547023.1"/>
    </source>
</evidence>
<accession>A0ABN9BHN8</accession>
<reference evidence="1" key="1">
    <citation type="submission" date="2023-05" db="EMBL/GenBank/DDBJ databases">
        <authorList>
            <person name="Stuckert A."/>
        </authorList>
    </citation>
    <scope>NUCLEOTIDE SEQUENCE</scope>
</reference>
<proteinExistence type="predicted"/>
<name>A0ABN9BHN8_9NEOB</name>
<dbReference type="Proteomes" id="UP001162483">
    <property type="component" value="Unassembled WGS sequence"/>
</dbReference>
<organism evidence="1 2">
    <name type="scientific">Staurois parvus</name>
    <dbReference type="NCBI Taxonomy" id="386267"/>
    <lineage>
        <taxon>Eukaryota</taxon>
        <taxon>Metazoa</taxon>
        <taxon>Chordata</taxon>
        <taxon>Craniata</taxon>
        <taxon>Vertebrata</taxon>
        <taxon>Euteleostomi</taxon>
        <taxon>Amphibia</taxon>
        <taxon>Batrachia</taxon>
        <taxon>Anura</taxon>
        <taxon>Neobatrachia</taxon>
        <taxon>Ranoidea</taxon>
        <taxon>Ranidae</taxon>
        <taxon>Staurois</taxon>
    </lineage>
</organism>
<comment type="caution">
    <text evidence="1">The sequence shown here is derived from an EMBL/GenBank/DDBJ whole genome shotgun (WGS) entry which is preliminary data.</text>
</comment>
<gene>
    <name evidence="1" type="ORF">SPARVUS_LOCUS2919589</name>
</gene>
<protein>
    <submittedName>
        <fullName evidence="1">Uncharacterized protein</fullName>
    </submittedName>
</protein>
<keyword evidence="2" id="KW-1185">Reference proteome</keyword>
<evidence type="ECO:0000313" key="2">
    <source>
        <dbReference type="Proteomes" id="UP001162483"/>
    </source>
</evidence>